<reference evidence="4 5" key="1">
    <citation type="submission" date="2019-03" db="EMBL/GenBank/DDBJ databases">
        <title>Draft genome sequences of novel Actinobacteria.</title>
        <authorList>
            <person name="Sahin N."/>
            <person name="Ay H."/>
            <person name="Saygin H."/>
        </authorList>
    </citation>
    <scope>NUCLEOTIDE SEQUENCE [LARGE SCALE GENOMIC DNA]</scope>
    <source>
        <strain evidence="4 5">5K138</strain>
    </source>
</reference>
<organism evidence="4 5">
    <name type="scientific">Jiangella asiatica</name>
    <dbReference type="NCBI Taxonomy" id="2530372"/>
    <lineage>
        <taxon>Bacteria</taxon>
        <taxon>Bacillati</taxon>
        <taxon>Actinomycetota</taxon>
        <taxon>Actinomycetes</taxon>
        <taxon>Jiangellales</taxon>
        <taxon>Jiangellaceae</taxon>
        <taxon>Jiangella</taxon>
    </lineage>
</organism>
<keyword evidence="2" id="KW-0520">NAD</keyword>
<dbReference type="Proteomes" id="UP000294739">
    <property type="component" value="Unassembled WGS sequence"/>
</dbReference>
<keyword evidence="5" id="KW-1185">Reference proteome</keyword>
<dbReference type="PANTHER" id="PTHR43333">
    <property type="entry name" value="2-HACID_DH_C DOMAIN-CONTAINING PROTEIN"/>
    <property type="match status" value="1"/>
</dbReference>
<evidence type="ECO:0000259" key="3">
    <source>
        <dbReference type="Pfam" id="PF02826"/>
    </source>
</evidence>
<dbReference type="SUPFAM" id="SSF52283">
    <property type="entry name" value="Formate/glycerate dehydrogenase catalytic domain-like"/>
    <property type="match status" value="1"/>
</dbReference>
<comment type="caution">
    <text evidence="4">The sequence shown here is derived from an EMBL/GenBank/DDBJ whole genome shotgun (WGS) entry which is preliminary data.</text>
</comment>
<keyword evidence="1" id="KW-0560">Oxidoreductase</keyword>
<dbReference type="AlphaFoldDB" id="A0A4R5DCR4"/>
<evidence type="ECO:0000256" key="1">
    <source>
        <dbReference type="ARBA" id="ARBA00023002"/>
    </source>
</evidence>
<feature type="domain" description="D-isomer specific 2-hydroxyacid dehydrogenase NAD-binding" evidence="3">
    <location>
        <begin position="100"/>
        <end position="282"/>
    </location>
</feature>
<evidence type="ECO:0000313" key="4">
    <source>
        <dbReference type="EMBL" id="TDE11519.1"/>
    </source>
</evidence>
<dbReference type="InterPro" id="IPR036291">
    <property type="entry name" value="NAD(P)-bd_dom_sf"/>
</dbReference>
<proteinExistence type="predicted"/>
<dbReference type="SUPFAM" id="SSF51735">
    <property type="entry name" value="NAD(P)-binding Rossmann-fold domains"/>
    <property type="match status" value="1"/>
</dbReference>
<dbReference type="InterPro" id="IPR006140">
    <property type="entry name" value="D-isomer_DH_NAD-bd"/>
</dbReference>
<evidence type="ECO:0000256" key="2">
    <source>
        <dbReference type="ARBA" id="ARBA00023027"/>
    </source>
</evidence>
<accession>A0A4R5DCR4</accession>
<dbReference type="EMBL" id="SMKZ01000010">
    <property type="protein sequence ID" value="TDE11519.1"/>
    <property type="molecule type" value="Genomic_DNA"/>
</dbReference>
<dbReference type="InParanoid" id="A0A4R5DCR4"/>
<dbReference type="OrthoDB" id="4324715at2"/>
<gene>
    <name evidence="4" type="ORF">E1269_09250</name>
</gene>
<sequence>MRLLVPNTIDGRLTLPDGVVAEIYDVAAPVDVRIETADALVAWGSSREWMRTAAERMTQVRWVQSLGAGAEQVLAAGFGPGVVLTSGVGLHDQPVAEHALALILAAARRLDLLRDAQVRHTWSDRGGRQPGDDAPEFSTLRGRRVAIWGFGGIGRTLAGYLSMLGADVVGIARDKGRRDGFDVLDGADVDALLPTVDVLVLALPGGDETRGLVDAERLALLRPTAWIVNVGRGTVVDEPALINALRAGVIAGAALDVFETEPLPAGSPLWDLPGVIVSPHAAGGRPLGYAALIEHNARALLGAAQWRNRIER</sequence>
<protein>
    <submittedName>
        <fullName evidence="4">Phosphoglycerate dehydrogenase</fullName>
    </submittedName>
</protein>
<dbReference type="PANTHER" id="PTHR43333:SF1">
    <property type="entry name" value="D-ISOMER SPECIFIC 2-HYDROXYACID DEHYDROGENASE NAD-BINDING DOMAIN-CONTAINING PROTEIN"/>
    <property type="match status" value="1"/>
</dbReference>
<dbReference type="GO" id="GO:0016616">
    <property type="term" value="F:oxidoreductase activity, acting on the CH-OH group of donors, NAD or NADP as acceptor"/>
    <property type="evidence" value="ECO:0007669"/>
    <property type="project" value="UniProtKB-ARBA"/>
</dbReference>
<name>A0A4R5DCR4_9ACTN</name>
<dbReference type="Pfam" id="PF02826">
    <property type="entry name" value="2-Hacid_dh_C"/>
    <property type="match status" value="1"/>
</dbReference>
<dbReference type="Gene3D" id="3.40.50.720">
    <property type="entry name" value="NAD(P)-binding Rossmann-like Domain"/>
    <property type="match status" value="2"/>
</dbReference>
<dbReference type="PROSITE" id="PS00671">
    <property type="entry name" value="D_2_HYDROXYACID_DH_3"/>
    <property type="match status" value="1"/>
</dbReference>
<dbReference type="InterPro" id="IPR029753">
    <property type="entry name" value="D-isomer_DH_CS"/>
</dbReference>
<evidence type="ECO:0000313" key="5">
    <source>
        <dbReference type="Proteomes" id="UP000294739"/>
    </source>
</evidence>
<dbReference type="GO" id="GO:0051287">
    <property type="term" value="F:NAD binding"/>
    <property type="evidence" value="ECO:0007669"/>
    <property type="project" value="InterPro"/>
</dbReference>